<keyword evidence="4 7" id="KW-0812">Transmembrane</keyword>
<evidence type="ECO:0000313" key="11">
    <source>
        <dbReference type="Proteomes" id="UP000295197"/>
    </source>
</evidence>
<feature type="transmembrane region" description="Helical" evidence="7">
    <location>
        <begin position="571"/>
        <end position="592"/>
    </location>
</feature>
<dbReference type="InterPro" id="IPR011014">
    <property type="entry name" value="MscS_channel_TM-2"/>
</dbReference>
<keyword evidence="11" id="KW-1185">Reference proteome</keyword>
<dbReference type="AlphaFoldDB" id="A0A4V2VU75"/>
<evidence type="ECO:0000256" key="6">
    <source>
        <dbReference type="ARBA" id="ARBA00023136"/>
    </source>
</evidence>
<organism evidence="10 11">
    <name type="scientific">Sphingobacterium alimentarium</name>
    <dbReference type="NCBI Taxonomy" id="797292"/>
    <lineage>
        <taxon>Bacteria</taxon>
        <taxon>Pseudomonadati</taxon>
        <taxon>Bacteroidota</taxon>
        <taxon>Sphingobacteriia</taxon>
        <taxon>Sphingobacteriales</taxon>
        <taxon>Sphingobacteriaceae</taxon>
        <taxon>Sphingobacterium</taxon>
    </lineage>
</organism>
<dbReference type="GO" id="GO:0008381">
    <property type="term" value="F:mechanosensitive monoatomic ion channel activity"/>
    <property type="evidence" value="ECO:0007669"/>
    <property type="project" value="UniProtKB-ARBA"/>
</dbReference>
<evidence type="ECO:0000313" key="10">
    <source>
        <dbReference type="EMBL" id="TCV12870.1"/>
    </source>
</evidence>
<feature type="transmembrane region" description="Helical" evidence="7">
    <location>
        <begin position="315"/>
        <end position="336"/>
    </location>
</feature>
<dbReference type="EMBL" id="SMBZ01000022">
    <property type="protein sequence ID" value="TCV12870.1"/>
    <property type="molecule type" value="Genomic_DNA"/>
</dbReference>
<feature type="transmembrane region" description="Helical" evidence="7">
    <location>
        <begin position="251"/>
        <end position="269"/>
    </location>
</feature>
<feature type="domain" description="Mechanosensitive ion channel MscS" evidence="8">
    <location>
        <begin position="612"/>
        <end position="678"/>
    </location>
</feature>
<dbReference type="InterPro" id="IPR006685">
    <property type="entry name" value="MscS_channel_2nd"/>
</dbReference>
<keyword evidence="5 7" id="KW-1133">Transmembrane helix</keyword>
<dbReference type="InterPro" id="IPR049142">
    <property type="entry name" value="MS_channel_1st"/>
</dbReference>
<evidence type="ECO:0000256" key="2">
    <source>
        <dbReference type="ARBA" id="ARBA00008017"/>
    </source>
</evidence>
<dbReference type="Gene3D" id="1.10.287.1260">
    <property type="match status" value="1"/>
</dbReference>
<feature type="transmembrane region" description="Helical" evidence="7">
    <location>
        <begin position="598"/>
        <end position="625"/>
    </location>
</feature>
<feature type="transmembrane region" description="Helical" evidence="7">
    <location>
        <begin position="366"/>
        <end position="385"/>
    </location>
</feature>
<reference evidence="10 11" key="1">
    <citation type="submission" date="2019-03" db="EMBL/GenBank/DDBJ databases">
        <title>Genomic Encyclopedia of Type Strains, Phase IV (KMG-IV): sequencing the most valuable type-strain genomes for metagenomic binning, comparative biology and taxonomic classification.</title>
        <authorList>
            <person name="Goeker M."/>
        </authorList>
    </citation>
    <scope>NUCLEOTIDE SEQUENCE [LARGE SCALE GENOMIC DNA]</scope>
    <source>
        <strain evidence="10 11">DSM 22362</strain>
    </source>
</reference>
<dbReference type="OrthoDB" id="9809206at2"/>
<keyword evidence="3" id="KW-1003">Cell membrane</keyword>
<dbReference type="InterPro" id="IPR010920">
    <property type="entry name" value="LSM_dom_sf"/>
</dbReference>
<dbReference type="SUPFAM" id="SSF82689">
    <property type="entry name" value="Mechanosensitive channel protein MscS (YggB), C-terminal domain"/>
    <property type="match status" value="1"/>
</dbReference>
<dbReference type="SUPFAM" id="SSF50182">
    <property type="entry name" value="Sm-like ribonucleoproteins"/>
    <property type="match status" value="1"/>
</dbReference>
<dbReference type="Gene3D" id="2.30.30.60">
    <property type="match status" value="1"/>
</dbReference>
<evidence type="ECO:0000256" key="7">
    <source>
        <dbReference type="SAM" id="Phobius"/>
    </source>
</evidence>
<feature type="transmembrane region" description="Helical" evidence="7">
    <location>
        <begin position="289"/>
        <end position="309"/>
    </location>
</feature>
<dbReference type="InterPro" id="IPR011066">
    <property type="entry name" value="MscS_channel_C_sf"/>
</dbReference>
<dbReference type="InterPro" id="IPR023408">
    <property type="entry name" value="MscS_beta-dom_sf"/>
</dbReference>
<evidence type="ECO:0000256" key="5">
    <source>
        <dbReference type="ARBA" id="ARBA00022989"/>
    </source>
</evidence>
<proteinExistence type="inferred from homology"/>
<evidence type="ECO:0000256" key="1">
    <source>
        <dbReference type="ARBA" id="ARBA00004651"/>
    </source>
</evidence>
<dbReference type="Pfam" id="PF00924">
    <property type="entry name" value="MS_channel_2nd"/>
    <property type="match status" value="1"/>
</dbReference>
<dbReference type="Gene3D" id="3.30.70.100">
    <property type="match status" value="1"/>
</dbReference>
<comment type="subcellular location">
    <subcellularLocation>
        <location evidence="1">Cell membrane</location>
        <topology evidence="1">Multi-pass membrane protein</topology>
    </subcellularLocation>
</comment>
<feature type="domain" description="Mechanosensitive ion channel transmembrane helices 2/3" evidence="9">
    <location>
        <begin position="571"/>
        <end position="611"/>
    </location>
</feature>
<dbReference type="PANTHER" id="PTHR30347">
    <property type="entry name" value="POTASSIUM CHANNEL RELATED"/>
    <property type="match status" value="1"/>
</dbReference>
<protein>
    <submittedName>
        <fullName evidence="10">Mechanosensitive ion channel-like protein</fullName>
    </submittedName>
</protein>
<dbReference type="Proteomes" id="UP000295197">
    <property type="component" value="Unassembled WGS sequence"/>
</dbReference>
<accession>A0A4V2VU75</accession>
<dbReference type="InterPro" id="IPR052702">
    <property type="entry name" value="MscS-like_channel"/>
</dbReference>
<sequence>MSNFAFLFFRNSYAMKRFISRFIFLFLLISLHYDGLAQDSVSQPASRLSSDTSRHILSDSLRKELQGLDVGYLANIHIRDIQNILTELSAKSESHILKKKSATPDSIAVIDRLIRDDITQLRSMHNSLNNYQSSVTTTKNAIQHIINKYQVSEEKYPRLALRLNSSLAQVNSKLDSIHAASASLSTLITANELYLGEKVIAGNPAVTAPAEKKSTSIWNSSSQNISRETIINNIKENYQRNNSFSRYFNDIPWNSRILLLLICIAYAFWCFKTKLDIDKKNGIDLSKTWILKVIGKSTIVYFTLLPLVSLFTPTFIIQASQIIIIALYLGLAFGTLTAQQRKIMSGIVLFYILIVFANMMVSDDMFLRVICMLFNIIAIALVSYSKKRIKNKESAGYINNAIYIIFVLLNVTAIVMNIIGKVNISRSFSIASAVGLMQSFTLRFFIEMIRDDLHRQFEKDNLYNGFWLRFNRERMTKLGLDLLKLICVLLAIVVLANNLNFIDTLVNFSENVLERKRKIGDITFSFANLIIAILLLLITNWLQKNISLILLGGENGQLRQGYNQKVTLFPLFRLAIILVGFFFAISALGMSLDKLTVIIGALSVGIGLGMQNIINNFVSGIILVFDKPFRVGDQIELADKKGRVKEIGIRASILQTGDGANVIIPNGDLLSGRVVNWTLSHEYSKVSFTILVDRNANLQQVHAWVEEAAAASKYYLKNMGLKTSVKDISADTIHLNVLAWVNYASNADAFKSDVLLQLYKKFDADGLKFQSV</sequence>
<gene>
    <name evidence="10" type="ORF">EDC17_102239</name>
</gene>
<evidence type="ECO:0000259" key="8">
    <source>
        <dbReference type="Pfam" id="PF00924"/>
    </source>
</evidence>
<feature type="transmembrane region" description="Helical" evidence="7">
    <location>
        <begin position="426"/>
        <end position="446"/>
    </location>
</feature>
<feature type="transmembrane region" description="Helical" evidence="7">
    <location>
        <begin position="397"/>
        <end position="420"/>
    </location>
</feature>
<dbReference type="GO" id="GO:0005886">
    <property type="term" value="C:plasma membrane"/>
    <property type="evidence" value="ECO:0007669"/>
    <property type="project" value="UniProtKB-SubCell"/>
</dbReference>
<evidence type="ECO:0000256" key="3">
    <source>
        <dbReference type="ARBA" id="ARBA00022475"/>
    </source>
</evidence>
<comment type="similarity">
    <text evidence="2">Belongs to the MscS (TC 1.A.23) family.</text>
</comment>
<evidence type="ECO:0000259" key="9">
    <source>
        <dbReference type="Pfam" id="PF21088"/>
    </source>
</evidence>
<feature type="transmembrane region" description="Helical" evidence="7">
    <location>
        <begin position="522"/>
        <end position="542"/>
    </location>
</feature>
<dbReference type="PANTHER" id="PTHR30347:SF1">
    <property type="entry name" value="MECHANOSENSITIVE CHANNEL MSCK"/>
    <property type="match status" value="1"/>
</dbReference>
<feature type="transmembrane region" description="Helical" evidence="7">
    <location>
        <begin position="482"/>
        <end position="502"/>
    </location>
</feature>
<dbReference type="Pfam" id="PF21088">
    <property type="entry name" value="MS_channel_1st"/>
    <property type="match status" value="1"/>
</dbReference>
<dbReference type="SUPFAM" id="SSF82861">
    <property type="entry name" value="Mechanosensitive channel protein MscS (YggB), transmembrane region"/>
    <property type="match status" value="1"/>
</dbReference>
<keyword evidence="6 7" id="KW-0472">Membrane</keyword>
<evidence type="ECO:0000256" key="4">
    <source>
        <dbReference type="ARBA" id="ARBA00022692"/>
    </source>
</evidence>
<name>A0A4V2VU75_9SPHI</name>
<feature type="transmembrane region" description="Helical" evidence="7">
    <location>
        <begin position="343"/>
        <end position="360"/>
    </location>
</feature>
<comment type="caution">
    <text evidence="10">The sequence shown here is derived from an EMBL/GenBank/DDBJ whole genome shotgun (WGS) entry which is preliminary data.</text>
</comment>